<dbReference type="OrthoDB" id="571052at2"/>
<feature type="domain" description="CHRD" evidence="1">
    <location>
        <begin position="36"/>
        <end position="181"/>
    </location>
</feature>
<comment type="caution">
    <text evidence="2">The sequence shown here is derived from an EMBL/GenBank/DDBJ whole genome shotgun (WGS) entry which is preliminary data.</text>
</comment>
<evidence type="ECO:0000313" key="3">
    <source>
        <dbReference type="Proteomes" id="UP000241912"/>
    </source>
</evidence>
<name>A0A2P7NY82_9PROT</name>
<gene>
    <name evidence="2" type="ORF">C7H79_03435</name>
</gene>
<evidence type="ECO:0000259" key="1">
    <source>
        <dbReference type="SMART" id="SM00754"/>
    </source>
</evidence>
<dbReference type="InterPro" id="IPR010895">
    <property type="entry name" value="CHRD"/>
</dbReference>
<accession>A0A2P7NY82</accession>
<dbReference type="Pfam" id="PF07452">
    <property type="entry name" value="CHRD"/>
    <property type="match status" value="1"/>
</dbReference>
<organism evidence="2 3">
    <name type="scientific">Nitrosomonas supralitoralis</name>
    <dbReference type="NCBI Taxonomy" id="2116706"/>
    <lineage>
        <taxon>Bacteria</taxon>
        <taxon>Pseudomonadati</taxon>
        <taxon>Pseudomonadota</taxon>
        <taxon>Betaproteobacteria</taxon>
        <taxon>Nitrosomonadales</taxon>
        <taxon>Nitrosomonadaceae</taxon>
        <taxon>Nitrosomonas</taxon>
    </lineage>
</organism>
<dbReference type="Proteomes" id="UP000241912">
    <property type="component" value="Unassembled WGS sequence"/>
</dbReference>
<protein>
    <recommendedName>
        <fullName evidence="1">CHRD domain-containing protein</fullName>
    </recommendedName>
</protein>
<reference evidence="2 3" key="1">
    <citation type="submission" date="2018-03" db="EMBL/GenBank/DDBJ databases">
        <title>Draft genome of Nitrosomonas supralitoralis APG5.</title>
        <authorList>
            <person name="Urakawa H."/>
            <person name="Lopez J.V."/>
        </authorList>
    </citation>
    <scope>NUCLEOTIDE SEQUENCE [LARGE SCALE GENOMIC DNA]</scope>
    <source>
        <strain evidence="2 3">APG5</strain>
    </source>
</reference>
<keyword evidence="3" id="KW-1185">Reference proteome</keyword>
<sequence>MATLLGEYSMKKLYIKLSLFITLLIGLSVVYAANDLKFGADLSGAQEVTTPAGGVVTGATGTIEVEFDSALTRAQFRITVRNGTGITQAHFHCASAGVSGTIVAFLFGPVDPPVDVGEGSVEGTLDNRNIITPETPEAIEACGVPLNNIASLAFAMRAGKIYANVHSTAFPAGVIRGQLLEDENDDGNSDQ</sequence>
<proteinExistence type="predicted"/>
<evidence type="ECO:0000313" key="2">
    <source>
        <dbReference type="EMBL" id="PSJ18435.1"/>
    </source>
</evidence>
<dbReference type="SMART" id="SM00754">
    <property type="entry name" value="CHRD"/>
    <property type="match status" value="1"/>
</dbReference>
<dbReference type="EMBL" id="PXXU01000006">
    <property type="protein sequence ID" value="PSJ18435.1"/>
    <property type="molecule type" value="Genomic_DNA"/>
</dbReference>
<dbReference type="AlphaFoldDB" id="A0A2P7NY82"/>